<protein>
    <recommendedName>
        <fullName evidence="3">BAT2 N-terminal domain-containing protein</fullName>
    </recommendedName>
</protein>
<feature type="compositionally biased region" description="Polar residues" evidence="2">
    <location>
        <begin position="1596"/>
        <end position="1608"/>
    </location>
</feature>
<feature type="compositionally biased region" description="Polar residues" evidence="2">
    <location>
        <begin position="470"/>
        <end position="479"/>
    </location>
</feature>
<organism evidence="4 5">
    <name type="scientific">Coilia grayii</name>
    <name type="common">Gray's grenadier anchovy</name>
    <dbReference type="NCBI Taxonomy" id="363190"/>
    <lineage>
        <taxon>Eukaryota</taxon>
        <taxon>Metazoa</taxon>
        <taxon>Chordata</taxon>
        <taxon>Craniata</taxon>
        <taxon>Vertebrata</taxon>
        <taxon>Euteleostomi</taxon>
        <taxon>Actinopterygii</taxon>
        <taxon>Neopterygii</taxon>
        <taxon>Teleostei</taxon>
        <taxon>Clupei</taxon>
        <taxon>Clupeiformes</taxon>
        <taxon>Clupeoidei</taxon>
        <taxon>Engraulidae</taxon>
        <taxon>Coilinae</taxon>
        <taxon>Coilia</taxon>
    </lineage>
</organism>
<dbReference type="EMBL" id="JBHFQA010000021">
    <property type="protein sequence ID" value="KAL2080581.1"/>
    <property type="molecule type" value="Genomic_DNA"/>
</dbReference>
<feature type="compositionally biased region" description="Low complexity" evidence="2">
    <location>
        <begin position="948"/>
        <end position="963"/>
    </location>
</feature>
<name>A0ABD1J1U6_9TELE</name>
<dbReference type="PANTHER" id="PTHR14038:SF5">
    <property type="entry name" value="PROTEIN PRRC2A"/>
    <property type="match status" value="1"/>
</dbReference>
<evidence type="ECO:0000256" key="2">
    <source>
        <dbReference type="SAM" id="MobiDB-lite"/>
    </source>
</evidence>
<evidence type="ECO:0000313" key="5">
    <source>
        <dbReference type="Proteomes" id="UP001591681"/>
    </source>
</evidence>
<feature type="compositionally biased region" description="Gly residues" evidence="2">
    <location>
        <begin position="1815"/>
        <end position="1824"/>
    </location>
</feature>
<feature type="compositionally biased region" description="Low complexity" evidence="2">
    <location>
        <begin position="748"/>
        <end position="810"/>
    </location>
</feature>
<feature type="compositionally biased region" description="Polar residues" evidence="2">
    <location>
        <begin position="1221"/>
        <end position="1233"/>
    </location>
</feature>
<accession>A0ABD1J1U6</accession>
<feature type="compositionally biased region" description="Low complexity" evidence="2">
    <location>
        <begin position="820"/>
        <end position="834"/>
    </location>
</feature>
<reference evidence="4 5" key="1">
    <citation type="submission" date="2024-09" db="EMBL/GenBank/DDBJ databases">
        <title>A chromosome-level genome assembly of Gray's grenadier anchovy, Coilia grayii.</title>
        <authorList>
            <person name="Fu Z."/>
        </authorList>
    </citation>
    <scope>NUCLEOTIDE SEQUENCE [LARGE SCALE GENOMIC DNA]</scope>
    <source>
        <strain evidence="4">G4</strain>
        <tissue evidence="4">Muscle</tissue>
    </source>
</reference>
<feature type="compositionally biased region" description="Low complexity" evidence="2">
    <location>
        <begin position="670"/>
        <end position="682"/>
    </location>
</feature>
<feature type="compositionally biased region" description="Low complexity" evidence="2">
    <location>
        <begin position="1544"/>
        <end position="1560"/>
    </location>
</feature>
<evidence type="ECO:0000313" key="4">
    <source>
        <dbReference type="EMBL" id="KAL2080581.1"/>
    </source>
</evidence>
<feature type="compositionally biased region" description="Low complexity" evidence="2">
    <location>
        <begin position="1725"/>
        <end position="1738"/>
    </location>
</feature>
<comment type="caution">
    <text evidence="4">The sequence shown here is derived from an EMBL/GenBank/DDBJ whole genome shotgun (WGS) entry which is preliminary data.</text>
</comment>
<feature type="compositionally biased region" description="Polar residues" evidence="2">
    <location>
        <begin position="650"/>
        <end position="660"/>
    </location>
</feature>
<feature type="compositionally biased region" description="Basic residues" evidence="2">
    <location>
        <begin position="1060"/>
        <end position="1071"/>
    </location>
</feature>
<feature type="compositionally biased region" description="Acidic residues" evidence="2">
    <location>
        <begin position="387"/>
        <end position="397"/>
    </location>
</feature>
<feature type="compositionally biased region" description="Basic and acidic residues" evidence="2">
    <location>
        <begin position="398"/>
        <end position="408"/>
    </location>
</feature>
<feature type="compositionally biased region" description="Polar residues" evidence="2">
    <location>
        <begin position="106"/>
        <end position="123"/>
    </location>
</feature>
<dbReference type="Pfam" id="PF07001">
    <property type="entry name" value="BAT2_N"/>
    <property type="match status" value="1"/>
</dbReference>
<feature type="compositionally biased region" description="Basic and acidic residues" evidence="2">
    <location>
        <begin position="1250"/>
        <end position="1265"/>
    </location>
</feature>
<feature type="compositionally biased region" description="Basic and acidic residues" evidence="2">
    <location>
        <begin position="372"/>
        <end position="386"/>
    </location>
</feature>
<feature type="compositionally biased region" description="Low complexity" evidence="2">
    <location>
        <begin position="632"/>
        <end position="649"/>
    </location>
</feature>
<evidence type="ECO:0000256" key="1">
    <source>
        <dbReference type="ARBA" id="ARBA00022553"/>
    </source>
</evidence>
<dbReference type="InterPro" id="IPR009738">
    <property type="entry name" value="BAT2_N"/>
</dbReference>
<feature type="region of interest" description="Disordered" evidence="2">
    <location>
        <begin position="1"/>
        <end position="1931"/>
    </location>
</feature>
<feature type="compositionally biased region" description="Acidic residues" evidence="2">
    <location>
        <begin position="356"/>
        <end position="367"/>
    </location>
</feature>
<feature type="compositionally biased region" description="Gly residues" evidence="2">
    <location>
        <begin position="454"/>
        <end position="466"/>
    </location>
</feature>
<feature type="compositionally biased region" description="Low complexity" evidence="2">
    <location>
        <begin position="1161"/>
        <end position="1173"/>
    </location>
</feature>
<feature type="compositionally biased region" description="Gly residues" evidence="2">
    <location>
        <begin position="1881"/>
        <end position="1916"/>
    </location>
</feature>
<feature type="compositionally biased region" description="Low complexity" evidence="2">
    <location>
        <begin position="298"/>
        <end position="309"/>
    </location>
</feature>
<keyword evidence="5" id="KW-1185">Reference proteome</keyword>
<feature type="compositionally biased region" description="Gly residues" evidence="2">
    <location>
        <begin position="501"/>
        <end position="511"/>
    </location>
</feature>
<feature type="compositionally biased region" description="Basic and acidic residues" evidence="2">
    <location>
        <begin position="1673"/>
        <end position="1691"/>
    </location>
</feature>
<feature type="compositionally biased region" description="Low complexity" evidence="2">
    <location>
        <begin position="1328"/>
        <end position="1338"/>
    </location>
</feature>
<keyword evidence="1" id="KW-0597">Phosphoprotein</keyword>
<feature type="compositionally biased region" description="Low complexity" evidence="2">
    <location>
        <begin position="1484"/>
        <end position="1504"/>
    </location>
</feature>
<feature type="compositionally biased region" description="Basic and acidic residues" evidence="2">
    <location>
        <begin position="556"/>
        <end position="581"/>
    </location>
</feature>
<feature type="compositionally biased region" description="Polar residues" evidence="2">
    <location>
        <begin position="1283"/>
        <end position="1296"/>
    </location>
</feature>
<feature type="compositionally biased region" description="Gly residues" evidence="2">
    <location>
        <begin position="980"/>
        <end position="990"/>
    </location>
</feature>
<feature type="compositionally biased region" description="Basic and acidic residues" evidence="2">
    <location>
        <begin position="1462"/>
        <end position="1471"/>
    </location>
</feature>
<feature type="compositionally biased region" description="Basic and acidic residues" evidence="2">
    <location>
        <begin position="1311"/>
        <end position="1326"/>
    </location>
</feature>
<sequence length="1931" mass="200932">MSERSGQTAKGKDGKTKYASLNLFDTYKGKSLETQKPVVAPRHGLQSLGKVSSARRMPPPANLPSLKAENKGNDPNVSLVPKDGTGWASKQDPADPKSTDALSAPQPESQQPVASQTPAVSQPRTPPAQEVANEAPVTALAAGARSWAQASVTLGAQGDGGKGSNQLSPFSREEFPTLQAAGDQDRAGREQVTADQWYGPGPSLRPQNVTSWRDGGGRALAPTSAGEGVAEGGAGGALVMEGATGPPPLQQPNHSSLGPPRNPPAGSPALPLPQPPVGPQFPAYRGLMPPFMYPPYLPFSAPYGPQGPYRYPPPNEAPRFSRPQGGPGPEGRPPGGPRGSGEVVKRPSILKQDDLKELDELDHDGDEGWAGAHEEIDYSAKLKFSDDEGEEDGEEERSESKNGTRELPQRTQDGPAPVSRSRASDSGGDSRRTPPASAADSPTPPSSKPAWAEEGGGSWPRQGGSGPYQDRSSNQTGPPSSGPVASQKPPGPHQGGSSSSSGGGGGGGSAGGPTPPPPSAGLLPQPAGEDEDETWRQRRKQSSSEISAAVERARRRREEEERRMEEERRAACAEKLKRLDQKQQQQQSSKPDGSAPSPAASASSPSPSLSASASSPNVSQPPSPCVDPEEPPLSAAQASSTAATSRQRAGSNSSYDSNTESQQGPPPPGSQQQQQQQQLPPQKLLEPAGPGDSKEDTLGVPHVRSGRGGGGEDSGKVETVGGGQGRQPSGPPGQGYSKYQKSLPPRFQRQQQEQLLKQQQQQWQQQHSQAAQGQMQSQQQQPPQGPAPGSAPQGGPKQAGPPLYPPGSMGRPPPLPMNFDPRWMMMPYMDPRMMQGRPPPMDYYPPSMHPSGLMGRERSDSGGSGSDPFDRQQQQHGGPPHPHRGTPPMDPKLAWGPEVFPGGGGGEGRPLSSPLRQKQALEEEDMGKGPRSDTPPVRGRDGGAGPIQQSGVSPNSPSGSSNQTPPPMGSQVPHHQPFMGGRGNYGGFPDGGSRMAAHQQQQPKGSSGGSLHGFGHQDEGPRGGQQQGQIWGAPHPHYDRNGRADLSPMENSGHMQQQQQHHHHHPGHHPHFSLYPHKQENGRGERERGERGGDHKKSDPSPPLHQPSLSSSCSSSSSSSSAREQPPQPQQAPQQEHDGTVGHVAGGGRKGEKMAPNTHLSQSQHAQQQQQQHPKAGQRGRDHKTETQWGPRPGSGAPGGGPSHGRKGTTGLGASTGGDDSANSSVDNKSSTQPGGGSLNKRAGPIKRPVLKEIKREGGEGEGGEKSAGGAGKEKEQDGGPSSAKQDSASQMSASGSGKDESGPVNKARNGGKERAMGGKGSKDTDGSAPSQNNSAPPSRRDRERSHEGVCGSRGSRAPRARGEFYGRGRGYRGSYAGGGGASRGRAGGRSSRDFRVSANSGYHQEYNKSDGSSGGGRHGSSQHNPARARNRSETRSEGSEYEEIPKRRRQRGSETGSESGVSEHSDKEEQPPPQQRRTGAKNGTGPETATSSGPSSSGPPRGSQARVFTPRGVPSRRGRGGGGAGGGMYRSGGGGGGMGGPHRSGPGSASSHSWSAKPSTAVRKQQASTNPLPPKDSGRPAGGDKKEKAGGEIQAPSQAANPQSVQPLTAAAPPPQSSAENGGVVGQPPSANPTPNSTGGPPQALPGQEGRSFPPRSFERPPRRRRHGRSQHQQDKPPRFRRLKQERENAARINGSGPQHSSSSPAETDGTGNPNAALPIANHNNSTPSNATTNSSGGHVGGGGGSLNLNSHHHHHYNQSNASQSHPQHRHNHNPAGGAKSPDVSNQNSDHANEEWETASESSDFTEFREREGGGGGSIGGGKSYSSHHHHHPHHQHHHPSGRSGGGGGERDLSAKESAGNKRSFSSQRPGMDRQNRRVGAGGGGGGGGGRGPRGPPGGGGGGGMGGGAGNGGPNRGEKRGNWPSPKNRK</sequence>
<feature type="compositionally biased region" description="Basic and acidic residues" evidence="2">
    <location>
        <begin position="1077"/>
        <end position="1099"/>
    </location>
</feature>
<feature type="compositionally biased region" description="Low complexity" evidence="2">
    <location>
        <begin position="582"/>
        <end position="618"/>
    </location>
</feature>
<feature type="compositionally biased region" description="Pro residues" evidence="2">
    <location>
        <begin position="260"/>
        <end position="279"/>
    </location>
</feature>
<dbReference type="Proteomes" id="UP001591681">
    <property type="component" value="Unassembled WGS sequence"/>
</dbReference>
<proteinExistence type="predicted"/>
<feature type="domain" description="BAT2 N-terminal" evidence="3">
    <location>
        <begin position="1"/>
        <end position="191"/>
    </location>
</feature>
<feature type="compositionally biased region" description="Gly residues" evidence="2">
    <location>
        <begin position="1376"/>
        <end position="1388"/>
    </location>
</feature>
<gene>
    <name evidence="4" type="ORF">ACEWY4_024374</name>
</gene>
<feature type="compositionally biased region" description="Gly residues" evidence="2">
    <location>
        <begin position="1196"/>
        <end position="1216"/>
    </location>
</feature>
<feature type="compositionally biased region" description="Basic and acidic residues" evidence="2">
    <location>
        <begin position="1577"/>
        <end position="1591"/>
    </location>
</feature>
<feature type="compositionally biased region" description="Gly residues" evidence="2">
    <location>
        <begin position="1521"/>
        <end position="1543"/>
    </location>
</feature>
<dbReference type="PANTHER" id="PTHR14038">
    <property type="entry name" value="BAT2 HLA-B-ASSOCIATED TRANSCRIPT 2"/>
    <property type="match status" value="1"/>
</dbReference>
<feature type="compositionally biased region" description="Basic residues" evidence="2">
    <location>
        <begin position="1827"/>
        <end position="1842"/>
    </location>
</feature>
<feature type="compositionally biased region" description="Low complexity" evidence="2">
    <location>
        <begin position="1106"/>
        <end position="1125"/>
    </location>
</feature>
<feature type="compositionally biased region" description="Polar residues" evidence="2">
    <location>
        <begin position="1697"/>
        <end position="1715"/>
    </location>
</feature>
<feature type="compositionally biased region" description="Basic and acidic residues" evidence="2">
    <location>
        <begin position="1339"/>
        <end position="1348"/>
    </location>
</feature>
<dbReference type="InterPro" id="IPR033184">
    <property type="entry name" value="PRRC2"/>
</dbReference>
<evidence type="ECO:0000259" key="3">
    <source>
        <dbReference type="Pfam" id="PF07001"/>
    </source>
</evidence>